<dbReference type="OrthoDB" id="6287939at2759"/>
<dbReference type="EMBL" id="CACRXK020007344">
    <property type="protein sequence ID" value="CAB4012008.1"/>
    <property type="molecule type" value="Genomic_DNA"/>
</dbReference>
<protein>
    <submittedName>
        <fullName evidence="1">Uncharacterized protein</fullName>
    </submittedName>
</protein>
<evidence type="ECO:0000313" key="1">
    <source>
        <dbReference type="EMBL" id="CAB4012008.1"/>
    </source>
</evidence>
<organism evidence="1 2">
    <name type="scientific">Paramuricea clavata</name>
    <name type="common">Red gorgonian</name>
    <name type="synonym">Violescent sea-whip</name>
    <dbReference type="NCBI Taxonomy" id="317549"/>
    <lineage>
        <taxon>Eukaryota</taxon>
        <taxon>Metazoa</taxon>
        <taxon>Cnidaria</taxon>
        <taxon>Anthozoa</taxon>
        <taxon>Octocorallia</taxon>
        <taxon>Malacalcyonacea</taxon>
        <taxon>Plexauridae</taxon>
        <taxon>Paramuricea</taxon>
    </lineage>
</organism>
<dbReference type="Proteomes" id="UP001152795">
    <property type="component" value="Unassembled WGS sequence"/>
</dbReference>
<evidence type="ECO:0000313" key="2">
    <source>
        <dbReference type="Proteomes" id="UP001152795"/>
    </source>
</evidence>
<dbReference type="AlphaFoldDB" id="A0A6S7JLU8"/>
<comment type="caution">
    <text evidence="1">The sequence shown here is derived from an EMBL/GenBank/DDBJ whole genome shotgun (WGS) entry which is preliminary data.</text>
</comment>
<proteinExistence type="predicted"/>
<name>A0A6S7JLU8_PARCT</name>
<gene>
    <name evidence="1" type="ORF">PACLA_8A075299</name>
</gene>
<reference evidence="1" key="1">
    <citation type="submission" date="2020-04" db="EMBL/GenBank/DDBJ databases">
        <authorList>
            <person name="Alioto T."/>
            <person name="Alioto T."/>
            <person name="Gomez Garrido J."/>
        </authorList>
    </citation>
    <scope>NUCLEOTIDE SEQUENCE</scope>
    <source>
        <strain evidence="1">A484AB</strain>
    </source>
</reference>
<keyword evidence="2" id="KW-1185">Reference proteome</keyword>
<accession>A0A6S7JLU8</accession>
<sequence length="115" mass="12794">MVSTTKQLTDQQKQVLAKGLNYNAADAKKLDFIADLESALKGTELTDDAKNNIRHQVTTNLLHSKHPVDLTKQERKALKDLKNDDDVIILPADKGCMTVVMDKSDYTNKAKALIN</sequence>